<dbReference type="GO" id="GO:0046872">
    <property type="term" value="F:metal ion binding"/>
    <property type="evidence" value="ECO:0007669"/>
    <property type="project" value="UniProtKB-KW"/>
</dbReference>
<keyword evidence="5" id="KW-0479">Metal-binding</keyword>
<evidence type="ECO:0000256" key="1">
    <source>
        <dbReference type="ARBA" id="ARBA00004305"/>
    </source>
</evidence>
<dbReference type="PRINTS" id="PR01047">
    <property type="entry name" value="TRNASYNTHTHR"/>
</dbReference>
<dbReference type="CDD" id="cd00771">
    <property type="entry name" value="ThrRS_core"/>
    <property type="match status" value="1"/>
</dbReference>
<evidence type="ECO:0000256" key="5">
    <source>
        <dbReference type="ARBA" id="ARBA00022723"/>
    </source>
</evidence>
<feature type="domain" description="Aminoacyl-transfer RNA synthetases class-II family profile" evidence="15">
    <location>
        <begin position="26"/>
        <end position="299"/>
    </location>
</feature>
<dbReference type="GO" id="GO:0005759">
    <property type="term" value="C:mitochondrial matrix"/>
    <property type="evidence" value="ECO:0007669"/>
    <property type="project" value="UniProtKB-SubCell"/>
</dbReference>
<evidence type="ECO:0000313" key="16">
    <source>
        <dbReference type="EMBL" id="PRP81449.1"/>
    </source>
</evidence>
<keyword evidence="9" id="KW-0648">Protein biosynthesis</keyword>
<dbReference type="PANTHER" id="PTHR11451:SF44">
    <property type="entry name" value="THREONINE--TRNA LIGASE, CHLOROPLASTIC_MITOCHONDRIAL 2"/>
    <property type="match status" value="1"/>
</dbReference>
<dbReference type="EC" id="6.1.1.3" evidence="3"/>
<dbReference type="InterPro" id="IPR004154">
    <property type="entry name" value="Anticodon-bd"/>
</dbReference>
<dbReference type="PROSITE" id="PS50862">
    <property type="entry name" value="AA_TRNA_LIGASE_II"/>
    <property type="match status" value="1"/>
</dbReference>
<keyword evidence="11" id="KW-0496">Mitochondrion</keyword>
<dbReference type="AlphaFoldDB" id="A0A2P6NBW0"/>
<comment type="caution">
    <text evidence="16">The sequence shown here is derived from an EMBL/GenBank/DDBJ whole genome shotgun (WGS) entry which is preliminary data.</text>
</comment>
<dbReference type="GO" id="GO:0004829">
    <property type="term" value="F:threonine-tRNA ligase activity"/>
    <property type="evidence" value="ECO:0007669"/>
    <property type="project" value="UniProtKB-EC"/>
</dbReference>
<evidence type="ECO:0000256" key="10">
    <source>
        <dbReference type="ARBA" id="ARBA00022946"/>
    </source>
</evidence>
<keyword evidence="7" id="KW-0862">Zinc</keyword>
<evidence type="ECO:0000256" key="3">
    <source>
        <dbReference type="ARBA" id="ARBA00013163"/>
    </source>
</evidence>
<dbReference type="Gene3D" id="3.40.50.800">
    <property type="entry name" value="Anticodon-binding domain"/>
    <property type="match status" value="1"/>
</dbReference>
<dbReference type="PANTHER" id="PTHR11451">
    <property type="entry name" value="THREONINE-TRNA LIGASE"/>
    <property type="match status" value="1"/>
</dbReference>
<keyword evidence="17" id="KW-1185">Reference proteome</keyword>
<dbReference type="InterPro" id="IPR047246">
    <property type="entry name" value="ThrRS_anticodon"/>
</dbReference>
<reference evidence="16 17" key="1">
    <citation type="journal article" date="2018" name="Genome Biol. Evol.">
        <title>Multiple Roots of Fruiting Body Formation in Amoebozoa.</title>
        <authorList>
            <person name="Hillmann F."/>
            <person name="Forbes G."/>
            <person name="Novohradska S."/>
            <person name="Ferling I."/>
            <person name="Riege K."/>
            <person name="Groth M."/>
            <person name="Westermann M."/>
            <person name="Marz M."/>
            <person name="Spaller T."/>
            <person name="Winckler T."/>
            <person name="Schaap P."/>
            <person name="Glockner G."/>
        </authorList>
    </citation>
    <scope>NUCLEOTIDE SEQUENCE [LARGE SCALE GENOMIC DNA]</scope>
    <source>
        <strain evidence="16 17">Jena</strain>
    </source>
</reference>
<dbReference type="Proteomes" id="UP000241769">
    <property type="component" value="Unassembled WGS sequence"/>
</dbReference>
<evidence type="ECO:0000256" key="9">
    <source>
        <dbReference type="ARBA" id="ARBA00022917"/>
    </source>
</evidence>
<sequence length="410" mass="47105">MNLTIGKSQELFMLDKHSPGNVFFLPNGTKVFNRLLSFLREQYVKRGYDEVITPNVFNTELWKTSGHLENYSDDMFRVTGASHKVDEGDQHEYLLKPMNCPSHCLIFRHKARSYKELPLRMADFGVLHRNELSGALTGLTRLRKFHQDDAHIFCRRDQIKEEIKDCLDFISFVYGKFGFQFRLELSTRPEKFIGEISVWDKAEAELKEALDGSGLGWKLNEGDGAFYGPKIDIHISDAMNRSHQCATVQLDFNLPERFQLEYANEDNVLERPVMIHRAILGSVERMMAILIEHTGGKWPFWLSPRQAIVIPVSATYGQYAEETAEKMRKAGFHVTCDLTDKTMQKKVREAQVSHYNYVLVVGERELKEGTVAVRDREGRNQGTMPLDRLIAALRLSVDTQEEPQLSTPKA</sequence>
<dbReference type="InterPro" id="IPR002320">
    <property type="entry name" value="Thr-tRNA-ligase_IIa"/>
</dbReference>
<dbReference type="InterPro" id="IPR033728">
    <property type="entry name" value="ThrRS_core"/>
</dbReference>
<evidence type="ECO:0000256" key="12">
    <source>
        <dbReference type="ARBA" id="ARBA00023146"/>
    </source>
</evidence>
<evidence type="ECO:0000259" key="15">
    <source>
        <dbReference type="PROSITE" id="PS50862"/>
    </source>
</evidence>
<dbReference type="InterPro" id="IPR045864">
    <property type="entry name" value="aa-tRNA-synth_II/BPL/LPL"/>
</dbReference>
<evidence type="ECO:0000256" key="4">
    <source>
        <dbReference type="ARBA" id="ARBA00022598"/>
    </source>
</evidence>
<dbReference type="FunFam" id="3.40.50.800:FF:000001">
    <property type="entry name" value="Threonine--tRNA ligase"/>
    <property type="match status" value="1"/>
</dbReference>
<dbReference type="SUPFAM" id="SSF52954">
    <property type="entry name" value="Class II aaRS ABD-related"/>
    <property type="match status" value="1"/>
</dbReference>
<keyword evidence="8" id="KW-0067">ATP-binding</keyword>
<accession>A0A2P6NBW0</accession>
<dbReference type="InterPro" id="IPR006195">
    <property type="entry name" value="aa-tRNA-synth_II"/>
</dbReference>
<gene>
    <name evidence="16" type="ORF">PROFUN_10979</name>
</gene>
<protein>
    <recommendedName>
        <fullName evidence="3">threonine--tRNA ligase</fullName>
        <ecNumber evidence="3">6.1.1.3</ecNumber>
    </recommendedName>
    <alternativeName>
        <fullName evidence="13">Threonyl-tRNA synthetase</fullName>
    </alternativeName>
</protein>
<comment type="catalytic activity">
    <reaction evidence="14">
        <text>tRNA(Thr) + L-threonine + ATP = L-threonyl-tRNA(Thr) + AMP + diphosphate + H(+)</text>
        <dbReference type="Rhea" id="RHEA:24624"/>
        <dbReference type="Rhea" id="RHEA-COMP:9670"/>
        <dbReference type="Rhea" id="RHEA-COMP:9704"/>
        <dbReference type="ChEBI" id="CHEBI:15378"/>
        <dbReference type="ChEBI" id="CHEBI:30616"/>
        <dbReference type="ChEBI" id="CHEBI:33019"/>
        <dbReference type="ChEBI" id="CHEBI:57926"/>
        <dbReference type="ChEBI" id="CHEBI:78442"/>
        <dbReference type="ChEBI" id="CHEBI:78534"/>
        <dbReference type="ChEBI" id="CHEBI:456215"/>
        <dbReference type="EC" id="6.1.1.3"/>
    </reaction>
</comment>
<dbReference type="Pfam" id="PF03129">
    <property type="entry name" value="HGTP_anticodon"/>
    <property type="match status" value="1"/>
</dbReference>
<dbReference type="Pfam" id="PF00587">
    <property type="entry name" value="tRNA-synt_2b"/>
    <property type="match status" value="1"/>
</dbReference>
<dbReference type="GO" id="GO:0006435">
    <property type="term" value="P:threonyl-tRNA aminoacylation"/>
    <property type="evidence" value="ECO:0007669"/>
    <property type="project" value="InterPro"/>
</dbReference>
<keyword evidence="4" id="KW-0436">Ligase</keyword>
<dbReference type="FunFam" id="3.30.930.10:FF:000039">
    <property type="entry name" value="Threonyl-tRNA synthetase, mitochondrial"/>
    <property type="match status" value="1"/>
</dbReference>
<comment type="similarity">
    <text evidence="2">Belongs to the class-II aminoacyl-tRNA synthetase family.</text>
</comment>
<evidence type="ECO:0000256" key="6">
    <source>
        <dbReference type="ARBA" id="ARBA00022741"/>
    </source>
</evidence>
<dbReference type="CDD" id="cd00860">
    <property type="entry name" value="ThrRS_anticodon"/>
    <property type="match status" value="1"/>
</dbReference>
<evidence type="ECO:0000256" key="13">
    <source>
        <dbReference type="ARBA" id="ARBA00031900"/>
    </source>
</evidence>
<dbReference type="InParanoid" id="A0A2P6NBW0"/>
<evidence type="ECO:0000256" key="11">
    <source>
        <dbReference type="ARBA" id="ARBA00023128"/>
    </source>
</evidence>
<name>A0A2P6NBW0_9EUKA</name>
<dbReference type="InterPro" id="IPR036621">
    <property type="entry name" value="Anticodon-bd_dom_sf"/>
</dbReference>
<dbReference type="NCBIfam" id="TIGR00418">
    <property type="entry name" value="thrS"/>
    <property type="match status" value="1"/>
</dbReference>
<dbReference type="OrthoDB" id="5423599at2759"/>
<keyword evidence="12 16" id="KW-0030">Aminoacyl-tRNA synthetase</keyword>
<evidence type="ECO:0000256" key="2">
    <source>
        <dbReference type="ARBA" id="ARBA00008226"/>
    </source>
</evidence>
<dbReference type="InterPro" id="IPR002314">
    <property type="entry name" value="aa-tRNA-synt_IIb"/>
</dbReference>
<dbReference type="GO" id="GO:0005524">
    <property type="term" value="F:ATP binding"/>
    <property type="evidence" value="ECO:0007669"/>
    <property type="project" value="UniProtKB-KW"/>
</dbReference>
<dbReference type="EMBL" id="MDYQ01000124">
    <property type="protein sequence ID" value="PRP81449.1"/>
    <property type="molecule type" value="Genomic_DNA"/>
</dbReference>
<dbReference type="SUPFAM" id="SSF55681">
    <property type="entry name" value="Class II aaRS and biotin synthetases"/>
    <property type="match status" value="1"/>
</dbReference>
<organism evidence="16 17">
    <name type="scientific">Planoprotostelium fungivorum</name>
    <dbReference type="NCBI Taxonomy" id="1890364"/>
    <lineage>
        <taxon>Eukaryota</taxon>
        <taxon>Amoebozoa</taxon>
        <taxon>Evosea</taxon>
        <taxon>Variosea</taxon>
        <taxon>Cavosteliida</taxon>
        <taxon>Cavosteliaceae</taxon>
        <taxon>Planoprotostelium</taxon>
    </lineage>
</organism>
<evidence type="ECO:0000256" key="7">
    <source>
        <dbReference type="ARBA" id="ARBA00022833"/>
    </source>
</evidence>
<evidence type="ECO:0000256" key="14">
    <source>
        <dbReference type="ARBA" id="ARBA00049515"/>
    </source>
</evidence>
<dbReference type="STRING" id="1890364.A0A2P6NBW0"/>
<keyword evidence="6" id="KW-0547">Nucleotide-binding</keyword>
<evidence type="ECO:0000313" key="17">
    <source>
        <dbReference type="Proteomes" id="UP000241769"/>
    </source>
</evidence>
<proteinExistence type="inferred from homology"/>
<keyword evidence="10" id="KW-0809">Transit peptide</keyword>
<comment type="subcellular location">
    <subcellularLocation>
        <location evidence="1">Mitochondrion matrix</location>
    </subcellularLocation>
</comment>
<evidence type="ECO:0000256" key="8">
    <source>
        <dbReference type="ARBA" id="ARBA00022840"/>
    </source>
</evidence>
<dbReference type="Gene3D" id="3.30.930.10">
    <property type="entry name" value="Bira Bifunctional Protein, Domain 2"/>
    <property type="match status" value="1"/>
</dbReference>